<sequence>MTDAARGTGTAAAPAEVRDGAVAAVRAGTATDQAGTDQAGTAPAGTAPADMAPADMAPADMGPAADTATRTVTARPPPSPAICARSSRRC</sequence>
<evidence type="ECO:0000313" key="2">
    <source>
        <dbReference type="EMBL" id="GGX82195.1"/>
    </source>
</evidence>
<name>A0A918U2D7_9ACTN</name>
<evidence type="ECO:0000256" key="1">
    <source>
        <dbReference type="SAM" id="MobiDB-lite"/>
    </source>
</evidence>
<reference evidence="2" key="2">
    <citation type="submission" date="2020-09" db="EMBL/GenBank/DDBJ databases">
        <authorList>
            <person name="Sun Q."/>
            <person name="Ohkuma M."/>
        </authorList>
    </citation>
    <scope>NUCLEOTIDE SEQUENCE</scope>
    <source>
        <strain evidence="2">JCM 4790</strain>
    </source>
</reference>
<gene>
    <name evidence="2" type="ORF">GCM10010358_40450</name>
</gene>
<feature type="region of interest" description="Disordered" evidence="1">
    <location>
        <begin position="1"/>
        <end position="90"/>
    </location>
</feature>
<feature type="compositionally biased region" description="Low complexity" evidence="1">
    <location>
        <begin position="1"/>
        <end position="74"/>
    </location>
</feature>
<protein>
    <submittedName>
        <fullName evidence="2">Uncharacterized protein</fullName>
    </submittedName>
</protein>
<accession>A0A918U2D7</accession>
<dbReference type="EMBL" id="BMVU01000019">
    <property type="protein sequence ID" value="GGX82195.1"/>
    <property type="molecule type" value="Genomic_DNA"/>
</dbReference>
<reference evidence="2" key="1">
    <citation type="journal article" date="2014" name="Int. J. Syst. Evol. Microbiol.">
        <title>Complete genome sequence of Corynebacterium casei LMG S-19264T (=DSM 44701T), isolated from a smear-ripened cheese.</title>
        <authorList>
            <consortium name="US DOE Joint Genome Institute (JGI-PGF)"/>
            <person name="Walter F."/>
            <person name="Albersmeier A."/>
            <person name="Kalinowski J."/>
            <person name="Ruckert C."/>
        </authorList>
    </citation>
    <scope>NUCLEOTIDE SEQUENCE</scope>
    <source>
        <strain evidence="2">JCM 4790</strain>
    </source>
</reference>
<dbReference type="Proteomes" id="UP000619244">
    <property type="component" value="Unassembled WGS sequence"/>
</dbReference>
<organism evidence="2 3">
    <name type="scientific">Streptomyces minutiscleroticus</name>
    <dbReference type="NCBI Taxonomy" id="68238"/>
    <lineage>
        <taxon>Bacteria</taxon>
        <taxon>Bacillati</taxon>
        <taxon>Actinomycetota</taxon>
        <taxon>Actinomycetes</taxon>
        <taxon>Kitasatosporales</taxon>
        <taxon>Streptomycetaceae</taxon>
        <taxon>Streptomyces</taxon>
    </lineage>
</organism>
<proteinExistence type="predicted"/>
<comment type="caution">
    <text evidence="2">The sequence shown here is derived from an EMBL/GenBank/DDBJ whole genome shotgun (WGS) entry which is preliminary data.</text>
</comment>
<dbReference type="AlphaFoldDB" id="A0A918U2D7"/>
<evidence type="ECO:0000313" key="3">
    <source>
        <dbReference type="Proteomes" id="UP000619244"/>
    </source>
</evidence>
<keyword evidence="3" id="KW-1185">Reference proteome</keyword>